<dbReference type="PANTHER" id="PTHR42973">
    <property type="entry name" value="BINDING OXIDOREDUCTASE, PUTATIVE (AFU_ORTHOLOGUE AFUA_1G17690)-RELATED"/>
    <property type="match status" value="1"/>
</dbReference>
<dbReference type="InterPro" id="IPR016166">
    <property type="entry name" value="FAD-bd_PCMH"/>
</dbReference>
<evidence type="ECO:0000313" key="7">
    <source>
        <dbReference type="Proteomes" id="UP000014071"/>
    </source>
</evidence>
<keyword evidence="3" id="KW-0274">FAD</keyword>
<dbReference type="RefSeq" id="XP_012188468.1">
    <property type="nucleotide sequence ID" value="XM_012333078.1"/>
</dbReference>
<dbReference type="InterPro" id="IPR006094">
    <property type="entry name" value="Oxid_FAD_bind_N"/>
</dbReference>
<evidence type="ECO:0000259" key="5">
    <source>
        <dbReference type="PROSITE" id="PS51387"/>
    </source>
</evidence>
<dbReference type="Proteomes" id="UP000014071">
    <property type="component" value="Unassembled WGS sequence"/>
</dbReference>
<dbReference type="STRING" id="1305764.R9P116"/>
<sequence length="547" mass="58374">MSRRSDPLVSCSILTGVVREPNPAPTMRCCTTWISIIMLTVTLASGFGTATAAPLSSGAAACSTLSTNSSITVLTPTSDPSSYSSAKTSGFNPLNNKLSPSCIVRPSTTADVSTIMKAIFTSNSPYAVRSGGHTGMAGWDSVEGGVLIDFSKMTGFAFDAGASTVSVEPGLRWGEVYNLSAVHGVAPMGGRVSHVGTGLILGGGLSLLSPLYGYACDGLVEAEIVSPEGNVLTVNKDTNPTLLRAIKGGGGRFGIVTKYTLRAFPTGTNDEKNWYGGSITSLDPPGMDAMVSLTEKFVATPDDPKATLLSNVGLLKIQGVPTWLGSTFLFYKGTKEEFDSVFRDFLAIPAAIVDVKPLSYLEAAATTPLGWTSTQAYKWMGGSLYPNASLTARPLPSVVPAIPIVNADAPSTYLALWNNLKPFLAKHADVIGSAFFSITPVRTNQIEQGYLAGSNAISPPRGRSYMHWLFSTILEENTDSFPEDLEKDRLKLISDNPSDKGLPLFLNEVDVSQDAFKTYGWYEELKQEYKRFDPSGFSVKHQQGPKF</sequence>
<gene>
    <name evidence="6" type="ORF">PHSY_002454</name>
</gene>
<feature type="domain" description="FAD-binding PCMH-type" evidence="5">
    <location>
        <begin position="96"/>
        <end position="266"/>
    </location>
</feature>
<name>R9P116_PSEHS</name>
<keyword evidence="2" id="KW-0285">Flavoprotein</keyword>
<dbReference type="InterPro" id="IPR016169">
    <property type="entry name" value="FAD-bd_PCMH_sub2"/>
</dbReference>
<dbReference type="AlphaFoldDB" id="R9P116"/>
<evidence type="ECO:0000256" key="2">
    <source>
        <dbReference type="ARBA" id="ARBA00022630"/>
    </source>
</evidence>
<evidence type="ECO:0000313" key="6">
    <source>
        <dbReference type="EMBL" id="GAC94881.1"/>
    </source>
</evidence>
<keyword evidence="7" id="KW-1185">Reference proteome</keyword>
<dbReference type="GO" id="GO:0016491">
    <property type="term" value="F:oxidoreductase activity"/>
    <property type="evidence" value="ECO:0007669"/>
    <property type="project" value="UniProtKB-KW"/>
</dbReference>
<dbReference type="PANTHER" id="PTHR42973:SF13">
    <property type="entry name" value="FAD-BINDING PCMH-TYPE DOMAIN-CONTAINING PROTEIN"/>
    <property type="match status" value="1"/>
</dbReference>
<reference evidence="7" key="1">
    <citation type="journal article" date="2013" name="Genome Announc.">
        <title>Draft genome sequence of the basidiomycetous yeast-like fungus Pseudozyma hubeiensis SY62, which produces an abundant amount of the biosurfactant mannosylerythritol lipids.</title>
        <authorList>
            <person name="Konishi M."/>
            <person name="Hatada Y."/>
            <person name="Horiuchi J."/>
        </authorList>
    </citation>
    <scope>NUCLEOTIDE SEQUENCE [LARGE SCALE GENOMIC DNA]</scope>
    <source>
        <strain evidence="7">SY62</strain>
    </source>
</reference>
<protein>
    <recommendedName>
        <fullName evidence="5">FAD-binding PCMH-type domain-containing protein</fullName>
    </recommendedName>
</protein>
<dbReference type="Pfam" id="PF01565">
    <property type="entry name" value="FAD_binding_4"/>
    <property type="match status" value="1"/>
</dbReference>
<evidence type="ECO:0000256" key="3">
    <source>
        <dbReference type="ARBA" id="ARBA00022827"/>
    </source>
</evidence>
<evidence type="ECO:0000256" key="1">
    <source>
        <dbReference type="ARBA" id="ARBA00005466"/>
    </source>
</evidence>
<dbReference type="GeneID" id="24107747"/>
<dbReference type="eggNOG" id="KOG1231">
    <property type="taxonomic scope" value="Eukaryota"/>
</dbReference>
<dbReference type="InterPro" id="IPR050416">
    <property type="entry name" value="FAD-linked_Oxidoreductase"/>
</dbReference>
<accession>R9P116</accession>
<dbReference type="HOGENOM" id="CLU_018354_1_0_1"/>
<proteinExistence type="inferred from homology"/>
<dbReference type="InterPro" id="IPR036318">
    <property type="entry name" value="FAD-bd_PCMH-like_sf"/>
</dbReference>
<dbReference type="SUPFAM" id="SSF56176">
    <property type="entry name" value="FAD-binding/transporter-associated domain-like"/>
    <property type="match status" value="1"/>
</dbReference>
<dbReference type="PROSITE" id="PS51387">
    <property type="entry name" value="FAD_PCMH"/>
    <property type="match status" value="1"/>
</dbReference>
<dbReference type="EMBL" id="DF238786">
    <property type="protein sequence ID" value="GAC94881.1"/>
    <property type="molecule type" value="Genomic_DNA"/>
</dbReference>
<evidence type="ECO:0000256" key="4">
    <source>
        <dbReference type="ARBA" id="ARBA00023002"/>
    </source>
</evidence>
<dbReference type="Gene3D" id="3.30.465.10">
    <property type="match status" value="1"/>
</dbReference>
<dbReference type="OrthoDB" id="2151789at2759"/>
<dbReference type="GO" id="GO:0071949">
    <property type="term" value="F:FAD binding"/>
    <property type="evidence" value="ECO:0007669"/>
    <property type="project" value="InterPro"/>
</dbReference>
<comment type="similarity">
    <text evidence="1">Belongs to the oxygen-dependent FAD-linked oxidoreductase family.</text>
</comment>
<keyword evidence="4" id="KW-0560">Oxidoreductase</keyword>
<organism evidence="6 7">
    <name type="scientific">Pseudozyma hubeiensis (strain SY62)</name>
    <name type="common">Yeast</name>
    <dbReference type="NCBI Taxonomy" id="1305764"/>
    <lineage>
        <taxon>Eukaryota</taxon>
        <taxon>Fungi</taxon>
        <taxon>Dikarya</taxon>
        <taxon>Basidiomycota</taxon>
        <taxon>Ustilaginomycotina</taxon>
        <taxon>Ustilaginomycetes</taxon>
        <taxon>Ustilaginales</taxon>
        <taxon>Ustilaginaceae</taxon>
        <taxon>Pseudozyma</taxon>
    </lineage>
</organism>